<name>A0A4C1UIL1_EUMVA</name>
<comment type="caution">
    <text evidence="1">The sequence shown here is derived from an EMBL/GenBank/DDBJ whole genome shotgun (WGS) entry which is preliminary data.</text>
</comment>
<dbReference type="Proteomes" id="UP000299102">
    <property type="component" value="Unassembled WGS sequence"/>
</dbReference>
<evidence type="ECO:0000313" key="2">
    <source>
        <dbReference type="Proteomes" id="UP000299102"/>
    </source>
</evidence>
<gene>
    <name evidence="1" type="ORF">EVAR_16119_1</name>
</gene>
<protein>
    <submittedName>
        <fullName evidence="1">Uncharacterized protein</fullName>
    </submittedName>
</protein>
<accession>A0A4C1UIL1</accession>
<dbReference type="EMBL" id="BGZK01000178">
    <property type="protein sequence ID" value="GBP26265.1"/>
    <property type="molecule type" value="Genomic_DNA"/>
</dbReference>
<proteinExistence type="predicted"/>
<keyword evidence="2" id="KW-1185">Reference proteome</keyword>
<dbReference type="AlphaFoldDB" id="A0A4C1UIL1"/>
<reference evidence="1 2" key="1">
    <citation type="journal article" date="2019" name="Commun. Biol.">
        <title>The bagworm genome reveals a unique fibroin gene that provides high tensile strength.</title>
        <authorList>
            <person name="Kono N."/>
            <person name="Nakamura H."/>
            <person name="Ohtoshi R."/>
            <person name="Tomita M."/>
            <person name="Numata K."/>
            <person name="Arakawa K."/>
        </authorList>
    </citation>
    <scope>NUCLEOTIDE SEQUENCE [LARGE SCALE GENOMIC DNA]</scope>
</reference>
<sequence length="108" mass="12115">MLRPTWLLYKTGLARPVKYHNSHKIMGMKSQFPLLSFVHGARLPAEEGEIFIGKTTTCTDLLRAASVALKLQKGFGRLSKGTWKRHGPWLRLSLATVEAAWTFLTCCA</sequence>
<evidence type="ECO:0000313" key="1">
    <source>
        <dbReference type="EMBL" id="GBP26265.1"/>
    </source>
</evidence>
<organism evidence="1 2">
    <name type="scientific">Eumeta variegata</name>
    <name type="common">Bagworm moth</name>
    <name type="synonym">Eumeta japonica</name>
    <dbReference type="NCBI Taxonomy" id="151549"/>
    <lineage>
        <taxon>Eukaryota</taxon>
        <taxon>Metazoa</taxon>
        <taxon>Ecdysozoa</taxon>
        <taxon>Arthropoda</taxon>
        <taxon>Hexapoda</taxon>
        <taxon>Insecta</taxon>
        <taxon>Pterygota</taxon>
        <taxon>Neoptera</taxon>
        <taxon>Endopterygota</taxon>
        <taxon>Lepidoptera</taxon>
        <taxon>Glossata</taxon>
        <taxon>Ditrysia</taxon>
        <taxon>Tineoidea</taxon>
        <taxon>Psychidae</taxon>
        <taxon>Oiketicinae</taxon>
        <taxon>Eumeta</taxon>
    </lineage>
</organism>